<keyword evidence="17" id="KW-1185">Reference proteome</keyword>
<sequence length="277" mass="30319">MQFSNKFVDLSVPRIMGILNVTPDSFSDGGKYNQLDRALYQAEKMLEQGAEFIDVGGESTRPGASDVTLDEELQRVIPVIEAIHKRFDCVVSVDTSKAQVMSESVKAGAGLINDIRALREDGALQAAASANVPVCLMHMQGQPRTMQHNPVYGDVVRDVYLFLAERIEVCVKEGIGKEQILLDPGFGFGKNLQQNYQLLANLSEFHQFGCPLLIGMSRKTMIGKITGKEPDERLAGSLAAATIAFMQGAQIMRVHDVAETIDALRVVQATMECKGKE</sequence>
<dbReference type="NCBIfam" id="TIGR01496">
    <property type="entry name" value="DHPS"/>
    <property type="match status" value="1"/>
</dbReference>
<evidence type="ECO:0000313" key="16">
    <source>
        <dbReference type="EMBL" id="MBC3764509.1"/>
    </source>
</evidence>
<dbReference type="Gene3D" id="3.20.20.20">
    <property type="entry name" value="Dihydropteroate synthase-like"/>
    <property type="match status" value="1"/>
</dbReference>
<dbReference type="PANTHER" id="PTHR20941:SF1">
    <property type="entry name" value="FOLIC ACID SYNTHESIS PROTEIN FOL1"/>
    <property type="match status" value="1"/>
</dbReference>
<dbReference type="InterPro" id="IPR006390">
    <property type="entry name" value="DHP_synth_dom"/>
</dbReference>
<dbReference type="UniPathway" id="UPA00077">
    <property type="reaction ID" value="UER00156"/>
</dbReference>
<comment type="similarity">
    <text evidence="4 14">Belongs to the DHPS family.</text>
</comment>
<dbReference type="GO" id="GO:0005829">
    <property type="term" value="C:cytosol"/>
    <property type="evidence" value="ECO:0007669"/>
    <property type="project" value="TreeGrafter"/>
</dbReference>
<comment type="pathway">
    <text evidence="3 14">Cofactor biosynthesis; tetrahydrofolate biosynthesis; 7,8-dihydrofolate from 2-amino-4-hydroxy-6-hydroxymethyl-7,8-dihydropteridine diphosphate and 4-aminobenzoate: step 1/2.</text>
</comment>
<evidence type="ECO:0000256" key="14">
    <source>
        <dbReference type="RuleBase" id="RU361205"/>
    </source>
</evidence>
<dbReference type="CDD" id="cd00739">
    <property type="entry name" value="DHPS"/>
    <property type="match status" value="1"/>
</dbReference>
<dbReference type="EC" id="2.5.1.15" evidence="6 14"/>
<evidence type="ECO:0000313" key="17">
    <source>
        <dbReference type="Proteomes" id="UP000601768"/>
    </source>
</evidence>
<evidence type="ECO:0000256" key="2">
    <source>
        <dbReference type="ARBA" id="ARBA00001946"/>
    </source>
</evidence>
<feature type="domain" description="Pterin-binding" evidence="15">
    <location>
        <begin position="13"/>
        <end position="265"/>
    </location>
</feature>
<organism evidence="16 17">
    <name type="scientific">Neptunicella marina</name>
    <dbReference type="NCBI Taxonomy" id="2125989"/>
    <lineage>
        <taxon>Bacteria</taxon>
        <taxon>Pseudomonadati</taxon>
        <taxon>Pseudomonadota</taxon>
        <taxon>Gammaproteobacteria</taxon>
        <taxon>Alteromonadales</taxon>
        <taxon>Alteromonadaceae</taxon>
        <taxon>Neptunicella</taxon>
    </lineage>
</organism>
<dbReference type="SUPFAM" id="SSF51717">
    <property type="entry name" value="Dihydropteroate synthetase-like"/>
    <property type="match status" value="1"/>
</dbReference>
<name>A0A8J6IPW6_9ALTE</name>
<evidence type="ECO:0000256" key="6">
    <source>
        <dbReference type="ARBA" id="ARBA00012458"/>
    </source>
</evidence>
<dbReference type="InterPro" id="IPR011005">
    <property type="entry name" value="Dihydropteroate_synth-like_sf"/>
</dbReference>
<dbReference type="GO" id="GO:0004156">
    <property type="term" value="F:dihydropteroate synthase activity"/>
    <property type="evidence" value="ECO:0007669"/>
    <property type="project" value="UniProtKB-EC"/>
</dbReference>
<keyword evidence="8 14" id="KW-0808">Transferase</keyword>
<evidence type="ECO:0000256" key="13">
    <source>
        <dbReference type="ARBA" id="ARBA00053449"/>
    </source>
</evidence>
<accession>A0A8J6IPW6</accession>
<dbReference type="PROSITE" id="PS00792">
    <property type="entry name" value="DHPS_1"/>
    <property type="match status" value="1"/>
</dbReference>
<evidence type="ECO:0000256" key="7">
    <source>
        <dbReference type="ARBA" id="ARBA00016919"/>
    </source>
</evidence>
<gene>
    <name evidence="16" type="primary">folP</name>
    <name evidence="16" type="ORF">H8B19_01380</name>
</gene>
<dbReference type="GO" id="GO:0046654">
    <property type="term" value="P:tetrahydrofolate biosynthetic process"/>
    <property type="evidence" value="ECO:0007669"/>
    <property type="project" value="UniProtKB-UniPathway"/>
</dbReference>
<dbReference type="RefSeq" id="WP_186504979.1">
    <property type="nucleotide sequence ID" value="NZ_JACNEP010000001.1"/>
</dbReference>
<comment type="caution">
    <text evidence="16">The sequence shown here is derived from an EMBL/GenBank/DDBJ whole genome shotgun (WGS) entry which is preliminary data.</text>
</comment>
<dbReference type="InterPro" id="IPR045031">
    <property type="entry name" value="DHP_synth-like"/>
</dbReference>
<dbReference type="PANTHER" id="PTHR20941">
    <property type="entry name" value="FOLATE SYNTHESIS PROTEINS"/>
    <property type="match status" value="1"/>
</dbReference>
<dbReference type="EMBL" id="JACNEP010000001">
    <property type="protein sequence ID" value="MBC3764509.1"/>
    <property type="molecule type" value="Genomic_DNA"/>
</dbReference>
<evidence type="ECO:0000256" key="3">
    <source>
        <dbReference type="ARBA" id="ARBA00004763"/>
    </source>
</evidence>
<dbReference type="GO" id="GO:0046872">
    <property type="term" value="F:metal ion binding"/>
    <property type="evidence" value="ECO:0007669"/>
    <property type="project" value="UniProtKB-KW"/>
</dbReference>
<keyword evidence="11 14" id="KW-0289">Folate biosynthesis</keyword>
<comment type="subunit">
    <text evidence="5">Homodimer.</text>
</comment>
<dbReference type="GO" id="GO:0046656">
    <property type="term" value="P:folic acid biosynthetic process"/>
    <property type="evidence" value="ECO:0007669"/>
    <property type="project" value="UniProtKB-KW"/>
</dbReference>
<evidence type="ECO:0000256" key="1">
    <source>
        <dbReference type="ARBA" id="ARBA00000012"/>
    </source>
</evidence>
<dbReference type="FunFam" id="3.20.20.20:FF:000004">
    <property type="entry name" value="Dihydropteroate synthase"/>
    <property type="match status" value="1"/>
</dbReference>
<dbReference type="Proteomes" id="UP000601768">
    <property type="component" value="Unassembled WGS sequence"/>
</dbReference>
<dbReference type="InterPro" id="IPR000489">
    <property type="entry name" value="Pterin-binding_dom"/>
</dbReference>
<dbReference type="AlphaFoldDB" id="A0A8J6IPW6"/>
<reference evidence="16" key="1">
    <citation type="journal article" date="2018" name="Int. J. Syst. Evol. Microbiol.">
        <title>Neptunicella marina gen. nov., sp. nov., isolated from surface seawater.</title>
        <authorList>
            <person name="Liu X."/>
            <person name="Lai Q."/>
            <person name="Du Y."/>
            <person name="Zhang X."/>
            <person name="Liu Z."/>
            <person name="Sun F."/>
            <person name="Shao Z."/>
        </authorList>
    </citation>
    <scope>NUCLEOTIDE SEQUENCE</scope>
    <source>
        <strain evidence="16">S27-2</strain>
    </source>
</reference>
<evidence type="ECO:0000256" key="11">
    <source>
        <dbReference type="ARBA" id="ARBA00022909"/>
    </source>
</evidence>
<keyword evidence="9 14" id="KW-0479">Metal-binding</keyword>
<evidence type="ECO:0000256" key="8">
    <source>
        <dbReference type="ARBA" id="ARBA00022679"/>
    </source>
</evidence>
<evidence type="ECO:0000256" key="5">
    <source>
        <dbReference type="ARBA" id="ARBA00011738"/>
    </source>
</evidence>
<evidence type="ECO:0000256" key="12">
    <source>
        <dbReference type="ARBA" id="ARBA00030193"/>
    </source>
</evidence>
<dbReference type="Pfam" id="PF00809">
    <property type="entry name" value="Pterin_bind"/>
    <property type="match status" value="1"/>
</dbReference>
<comment type="cofactor">
    <cofactor evidence="2 14">
        <name>Mg(2+)</name>
        <dbReference type="ChEBI" id="CHEBI:18420"/>
    </cofactor>
</comment>
<keyword evidence="10 14" id="KW-0460">Magnesium</keyword>
<proteinExistence type="inferred from homology"/>
<evidence type="ECO:0000256" key="10">
    <source>
        <dbReference type="ARBA" id="ARBA00022842"/>
    </source>
</evidence>
<comment type="function">
    <text evidence="13 14">Catalyzes the condensation of para-aminobenzoate (pABA) with 6-hydroxymethyl-7,8-dihydropterin diphosphate (DHPt-PP) to form 7,8-dihydropteroate (H2Pte), the immediate precursor of folate derivatives.</text>
</comment>
<evidence type="ECO:0000259" key="15">
    <source>
        <dbReference type="PROSITE" id="PS50972"/>
    </source>
</evidence>
<evidence type="ECO:0000256" key="9">
    <source>
        <dbReference type="ARBA" id="ARBA00022723"/>
    </source>
</evidence>
<evidence type="ECO:0000256" key="4">
    <source>
        <dbReference type="ARBA" id="ARBA00009503"/>
    </source>
</evidence>
<reference evidence="16" key="2">
    <citation type="submission" date="2020-08" db="EMBL/GenBank/DDBJ databases">
        <authorList>
            <person name="Lai Q."/>
        </authorList>
    </citation>
    <scope>NUCLEOTIDE SEQUENCE</scope>
    <source>
        <strain evidence="16">S27-2</strain>
    </source>
</reference>
<comment type="catalytic activity">
    <reaction evidence="1">
        <text>(7,8-dihydropterin-6-yl)methyl diphosphate + 4-aminobenzoate = 7,8-dihydropteroate + diphosphate</text>
        <dbReference type="Rhea" id="RHEA:19949"/>
        <dbReference type="ChEBI" id="CHEBI:17836"/>
        <dbReference type="ChEBI" id="CHEBI:17839"/>
        <dbReference type="ChEBI" id="CHEBI:33019"/>
        <dbReference type="ChEBI" id="CHEBI:72950"/>
        <dbReference type="EC" id="2.5.1.15"/>
    </reaction>
</comment>
<dbReference type="PROSITE" id="PS50972">
    <property type="entry name" value="PTERIN_BINDING"/>
    <property type="match status" value="1"/>
</dbReference>
<protein>
    <recommendedName>
        <fullName evidence="7 14">Dihydropteroate synthase</fullName>
        <shortName evidence="14">DHPS</shortName>
        <ecNumber evidence="6 14">2.5.1.15</ecNumber>
    </recommendedName>
    <alternativeName>
        <fullName evidence="12 14">Dihydropteroate pyrophosphorylase</fullName>
    </alternativeName>
</protein>